<organism evidence="1">
    <name type="scientific">Salmonella enterica I</name>
    <dbReference type="NCBI Taxonomy" id="59201"/>
    <lineage>
        <taxon>Bacteria</taxon>
        <taxon>Pseudomonadati</taxon>
        <taxon>Pseudomonadota</taxon>
        <taxon>Gammaproteobacteria</taxon>
        <taxon>Enterobacterales</taxon>
        <taxon>Enterobacteriaceae</taxon>
        <taxon>Salmonella</taxon>
    </lineage>
</organism>
<proteinExistence type="predicted"/>
<reference evidence="1" key="1">
    <citation type="submission" date="2018-07" db="EMBL/GenBank/DDBJ databases">
        <authorList>
            <consortium name="GenomeTrakr network: Whole genome sequencing for foodborne pathogen traceback"/>
        </authorList>
    </citation>
    <scope>NUCLEOTIDE SEQUENCE</scope>
    <source>
        <strain evidence="1">ADRDL-LA-36-2014</strain>
    </source>
</reference>
<gene>
    <name evidence="1" type="ORF">AGQ90_20840</name>
    <name evidence="2" type="ORF">F2V25_20575</name>
</gene>
<dbReference type="AlphaFoldDB" id="A0A1U7FT02"/>
<sequence>MAHDVARVTGKARSLKVTPDQICHLVSPEKLQV</sequence>
<comment type="caution">
    <text evidence="1">The sequence shown here is derived from an EMBL/GenBank/DDBJ whole genome shotgun (WGS) entry which is preliminary data.</text>
</comment>
<dbReference type="EMBL" id="AAGMQV010000064">
    <property type="protein sequence ID" value="EBP6775297.1"/>
    <property type="molecule type" value="Genomic_DNA"/>
</dbReference>
<dbReference type="RefSeq" id="WP_031602465.1">
    <property type="nucleotide sequence ID" value="NZ_CP087517.1"/>
</dbReference>
<dbReference type="EMBL" id="AAKTRT010000026">
    <property type="protein sequence ID" value="ECV6214101.1"/>
    <property type="molecule type" value="Genomic_DNA"/>
</dbReference>
<name>A0A1U7FT02_SALET</name>
<protein>
    <submittedName>
        <fullName evidence="1">Uncharacterized protein</fullName>
    </submittedName>
</protein>
<reference evidence="2" key="2">
    <citation type="submission" date="2019-09" db="EMBL/GenBank/DDBJ databases">
        <authorList>
            <person name="Ashton P.M."/>
            <person name="Dallman T."/>
            <person name="Nair S."/>
            <person name="De Pinna E."/>
            <person name="Peters T."/>
            <person name="Grant K."/>
        </authorList>
    </citation>
    <scope>NUCLEOTIDE SEQUENCE</scope>
    <source>
        <strain evidence="2">801495</strain>
    </source>
</reference>
<accession>A0A1U7FT02</accession>
<evidence type="ECO:0000313" key="1">
    <source>
        <dbReference type="EMBL" id="EBP6775297.1"/>
    </source>
</evidence>
<evidence type="ECO:0000313" key="2">
    <source>
        <dbReference type="EMBL" id="ECV6214101.1"/>
    </source>
</evidence>